<accession>A0ABZ3IL58</accession>
<comment type="cofactor">
    <cofactor evidence="1">
        <name>FAD</name>
        <dbReference type="ChEBI" id="CHEBI:57692"/>
    </cofactor>
</comment>
<dbReference type="SUPFAM" id="SSF51905">
    <property type="entry name" value="FAD/NAD(P)-binding domain"/>
    <property type="match status" value="1"/>
</dbReference>
<dbReference type="Gene3D" id="3.50.50.60">
    <property type="entry name" value="FAD/NAD(P)-binding domain"/>
    <property type="match status" value="1"/>
</dbReference>
<feature type="domain" description="FixC-like C-terminal" evidence="7">
    <location>
        <begin position="415"/>
        <end position="478"/>
    </location>
</feature>
<organism evidence="8 9">
    <name type="scientific">Sporomusa silvacetica DSM 10669</name>
    <dbReference type="NCBI Taxonomy" id="1123289"/>
    <lineage>
        <taxon>Bacteria</taxon>
        <taxon>Bacillati</taxon>
        <taxon>Bacillota</taxon>
        <taxon>Negativicutes</taxon>
        <taxon>Selenomonadales</taxon>
        <taxon>Sporomusaceae</taxon>
        <taxon>Sporomusa</taxon>
    </lineage>
</organism>
<dbReference type="Pfam" id="PF26311">
    <property type="entry name" value="ETF-QO_FixC_C"/>
    <property type="match status" value="1"/>
</dbReference>
<gene>
    <name evidence="8" type="primary">thi4_2</name>
    <name evidence="8" type="ORF">SPSIL_025610</name>
</gene>
<evidence type="ECO:0000256" key="3">
    <source>
        <dbReference type="ARBA" id="ARBA00022630"/>
    </source>
</evidence>
<dbReference type="InterPro" id="IPR002938">
    <property type="entry name" value="FAD-bd"/>
</dbReference>
<evidence type="ECO:0000313" key="8">
    <source>
        <dbReference type="EMBL" id="XFO66411.1"/>
    </source>
</evidence>
<reference evidence="8" key="1">
    <citation type="submission" date="2024-05" db="EMBL/GenBank/DDBJ databases">
        <title>Isolation and characterization of Sporomusa carbonis sp. nov., a carboxydotrophic hydrogenogen in the genus of Sporomusa isolated from a charcoal burning pile.</title>
        <authorList>
            <person name="Boeer T."/>
            <person name="Rosenbaum F."/>
            <person name="Eysell L."/>
            <person name="Mueller V."/>
            <person name="Daniel R."/>
            <person name="Poehlein A."/>
        </authorList>
    </citation>
    <scope>NUCLEOTIDE SEQUENCE [LARGE SCALE GENOMIC DNA]</scope>
    <source>
        <strain evidence="8">DSM 10669</strain>
    </source>
</reference>
<evidence type="ECO:0000256" key="4">
    <source>
        <dbReference type="ARBA" id="ARBA00022827"/>
    </source>
</evidence>
<dbReference type="InterPro" id="IPR036188">
    <property type="entry name" value="FAD/NAD-bd_sf"/>
</dbReference>
<evidence type="ECO:0000259" key="7">
    <source>
        <dbReference type="Pfam" id="PF26311"/>
    </source>
</evidence>
<dbReference type="EC" id="2.4.2.59" evidence="8"/>
<evidence type="ECO:0000256" key="1">
    <source>
        <dbReference type="ARBA" id="ARBA00001974"/>
    </source>
</evidence>
<evidence type="ECO:0000256" key="5">
    <source>
        <dbReference type="ARBA" id="ARBA00023002"/>
    </source>
</evidence>
<dbReference type="InterPro" id="IPR059103">
    <property type="entry name" value="FixC-like_C"/>
</dbReference>
<keyword evidence="3" id="KW-0285">Flavoprotein</keyword>
<evidence type="ECO:0000313" key="9">
    <source>
        <dbReference type="Proteomes" id="UP000216752"/>
    </source>
</evidence>
<dbReference type="PANTHER" id="PTHR43624">
    <property type="entry name" value="ELECTRON TRANSFER FLAVOPROTEIN-QUINONE OXIDOREDUCTASE YDIS-RELATED"/>
    <property type="match status" value="1"/>
</dbReference>
<keyword evidence="8" id="KW-0328">Glycosyltransferase</keyword>
<dbReference type="InterPro" id="IPR039651">
    <property type="entry name" value="FixC-like"/>
</dbReference>
<name>A0ABZ3IL58_9FIRM</name>
<keyword evidence="8" id="KW-0808">Transferase</keyword>
<evidence type="ECO:0000256" key="2">
    <source>
        <dbReference type="ARBA" id="ARBA00006796"/>
    </source>
</evidence>
<keyword evidence="5" id="KW-0560">Oxidoreductase</keyword>
<proteinExistence type="inferred from homology"/>
<dbReference type="EMBL" id="CP155573">
    <property type="protein sequence ID" value="XFO66411.1"/>
    <property type="molecule type" value="Genomic_DNA"/>
</dbReference>
<keyword evidence="9" id="KW-1185">Reference proteome</keyword>
<dbReference type="PRINTS" id="PR00420">
    <property type="entry name" value="RNGMNOXGNASE"/>
</dbReference>
<sequence length="478" mass="52867">MRAPKYKFIIKRKLKLGEYMLKHWYEAKRPHKIPDKISSLKAENQDTTITEKKYDVIVAGAGPAGLTAAYFLARDGLNVLVLERGPYAGAKNCGGASIMAEPTHKLFPNFWEECHCERIITDQSYWLMTEDSVLSSRFQSDRLAAAPYNKFSVKRVNLYKWLADKATEAGAQLFFNHTVKQVVFNEDGLAAGVLTQNDGKFLADIIILADGANSLLAERSGLTPRVTPENMSLYVKETIALPSSLIEERFNLLPGQGTIIGLLGYPTAGFNGTGSIHTFRDSINISVGMTVASFAQAGFNPNDLLERVKKHPHIKRLIAGGQTIEYGGSLIPEGGYNAIPPLVHPGLVIIGDAGSLVNGTHGINLAMWSGFYAAKAVYAAKISRDYSVGKLSLYTKLLQESFIIQDLQANAGAAALMRNIPYAFDLYSRMANEAAYQVSRVYTMPKRAKRLMVYKKMTSMQPVLKILSDIWKTWKVIR</sequence>
<dbReference type="PANTHER" id="PTHR43624:SF2">
    <property type="entry name" value="ELECTRON TRANSFER FLAVOPROTEIN-QUINONE OXIDOREDUCTASE YDIS-RELATED"/>
    <property type="match status" value="1"/>
</dbReference>
<comment type="similarity">
    <text evidence="2">Belongs to the ETF-QO/FixC family.</text>
</comment>
<evidence type="ECO:0000259" key="6">
    <source>
        <dbReference type="Pfam" id="PF01494"/>
    </source>
</evidence>
<dbReference type="GO" id="GO:0016757">
    <property type="term" value="F:glycosyltransferase activity"/>
    <property type="evidence" value="ECO:0007669"/>
    <property type="project" value="UniProtKB-KW"/>
</dbReference>
<dbReference type="Proteomes" id="UP000216752">
    <property type="component" value="Chromosome"/>
</dbReference>
<feature type="domain" description="FAD-binding" evidence="6">
    <location>
        <begin position="53"/>
        <end position="226"/>
    </location>
</feature>
<keyword evidence="4" id="KW-0274">FAD</keyword>
<protein>
    <submittedName>
        <fullName evidence="8">Thiamine thiazole synthase</fullName>
        <ecNumber evidence="8">2.4.2.59</ecNumber>
    </submittedName>
</protein>
<dbReference type="Pfam" id="PF01494">
    <property type="entry name" value="FAD_binding_3"/>
    <property type="match status" value="1"/>
</dbReference>
<dbReference type="SUPFAM" id="SSF54373">
    <property type="entry name" value="FAD-linked reductases, C-terminal domain"/>
    <property type="match status" value="1"/>
</dbReference>